<dbReference type="EMBL" id="UZAE01000100">
    <property type="protein sequence ID" value="VDN96255.1"/>
    <property type="molecule type" value="Genomic_DNA"/>
</dbReference>
<evidence type="ECO:0000313" key="1">
    <source>
        <dbReference type="EMBL" id="VDN96255.1"/>
    </source>
</evidence>
<dbReference type="OrthoDB" id="10650072at2759"/>
<reference evidence="1 2" key="2">
    <citation type="submission" date="2018-11" db="EMBL/GenBank/DDBJ databases">
        <authorList>
            <consortium name="Pathogen Informatics"/>
        </authorList>
    </citation>
    <scope>NUCLEOTIDE SEQUENCE [LARGE SCALE GENOMIC DNA]</scope>
</reference>
<reference evidence="3" key="1">
    <citation type="submission" date="2017-02" db="UniProtKB">
        <authorList>
            <consortium name="WormBaseParasite"/>
        </authorList>
    </citation>
    <scope>IDENTIFICATION</scope>
</reference>
<dbReference type="WBParaSite" id="HNAJ_0000039501-mRNA-1">
    <property type="protein sequence ID" value="HNAJ_0000039501-mRNA-1"/>
    <property type="gene ID" value="HNAJ_0000039501"/>
</dbReference>
<protein>
    <submittedName>
        <fullName evidence="3">Cytochrome P450</fullName>
    </submittedName>
</protein>
<sequence length="109" mass="12561">MSTVLIFQVLQRRIEHRFLDMYPDPKCIGSSIARIEVHCLSTVPWERDPISSSHKASLIGGEIFSLSHFFAFSMRSNWGDKMPELTVTMLTGLGFVPWKQIKLDYPIFK</sequence>
<dbReference type="AlphaFoldDB" id="A0A0R3T0N8"/>
<name>A0A0R3T0N8_RODNA</name>
<keyword evidence="2" id="KW-1185">Reference proteome</keyword>
<proteinExistence type="predicted"/>
<organism evidence="3">
    <name type="scientific">Rodentolepis nana</name>
    <name type="common">Dwarf tapeworm</name>
    <name type="synonym">Hymenolepis nana</name>
    <dbReference type="NCBI Taxonomy" id="102285"/>
    <lineage>
        <taxon>Eukaryota</taxon>
        <taxon>Metazoa</taxon>
        <taxon>Spiralia</taxon>
        <taxon>Lophotrochozoa</taxon>
        <taxon>Platyhelminthes</taxon>
        <taxon>Cestoda</taxon>
        <taxon>Eucestoda</taxon>
        <taxon>Cyclophyllidea</taxon>
        <taxon>Hymenolepididae</taxon>
        <taxon>Rodentolepis</taxon>
    </lineage>
</organism>
<gene>
    <name evidence="1" type="ORF">HNAJ_LOCUS396</name>
</gene>
<dbReference type="Proteomes" id="UP000278807">
    <property type="component" value="Unassembled WGS sequence"/>
</dbReference>
<accession>A0A0R3T0N8</accession>
<evidence type="ECO:0000313" key="2">
    <source>
        <dbReference type="Proteomes" id="UP000278807"/>
    </source>
</evidence>
<evidence type="ECO:0000313" key="3">
    <source>
        <dbReference type="WBParaSite" id="HNAJ_0000039501-mRNA-1"/>
    </source>
</evidence>